<dbReference type="GO" id="GO:0071037">
    <property type="term" value="P:nuclear polyadenylation-dependent snRNA catabolic process"/>
    <property type="evidence" value="ECO:0007669"/>
    <property type="project" value="TreeGrafter"/>
</dbReference>
<keyword evidence="4 9" id="KW-0863">Zinc-finger</keyword>
<keyword evidence="5" id="KW-0862">Zinc</keyword>
<keyword evidence="6" id="KW-0539">Nucleus</keyword>
<organism evidence="12 13">
    <name type="scientific">Cyprinus carpio carpio</name>
    <dbReference type="NCBI Taxonomy" id="630221"/>
    <lineage>
        <taxon>Eukaryota</taxon>
        <taxon>Metazoa</taxon>
        <taxon>Chordata</taxon>
        <taxon>Craniata</taxon>
        <taxon>Vertebrata</taxon>
        <taxon>Euteleostomi</taxon>
        <taxon>Actinopterygii</taxon>
        <taxon>Neopterygii</taxon>
        <taxon>Teleostei</taxon>
        <taxon>Ostariophysi</taxon>
        <taxon>Cypriniformes</taxon>
        <taxon>Cyprinidae</taxon>
        <taxon>Cyprininae</taxon>
        <taxon>Cyprinus</taxon>
    </lineage>
</organism>
<feature type="region of interest" description="Disordered" evidence="10">
    <location>
        <begin position="130"/>
        <end position="149"/>
    </location>
</feature>
<evidence type="ECO:0000256" key="7">
    <source>
        <dbReference type="ARBA" id="ARBA00041190"/>
    </source>
</evidence>
<feature type="domain" description="CCHC-type" evidence="11">
    <location>
        <begin position="88"/>
        <end position="103"/>
    </location>
</feature>
<dbReference type="OMA" id="HEISRLW"/>
<dbReference type="InterPro" id="IPR001878">
    <property type="entry name" value="Znf_CCHC"/>
</dbReference>
<proteinExistence type="predicted"/>
<evidence type="ECO:0000256" key="10">
    <source>
        <dbReference type="SAM" id="MobiDB-lite"/>
    </source>
</evidence>
<reference evidence="12" key="1">
    <citation type="submission" date="2025-08" db="UniProtKB">
        <authorList>
            <consortium name="Ensembl"/>
        </authorList>
    </citation>
    <scope>IDENTIFICATION</scope>
</reference>
<dbReference type="Proteomes" id="UP001108240">
    <property type="component" value="Unplaced"/>
</dbReference>
<evidence type="ECO:0000256" key="1">
    <source>
        <dbReference type="ARBA" id="ARBA00004123"/>
    </source>
</evidence>
<evidence type="ECO:0000313" key="13">
    <source>
        <dbReference type="Proteomes" id="UP001108240"/>
    </source>
</evidence>
<evidence type="ECO:0000256" key="9">
    <source>
        <dbReference type="PROSITE-ProRule" id="PRU00047"/>
    </source>
</evidence>
<dbReference type="GO" id="GO:0031499">
    <property type="term" value="C:TRAMP complex"/>
    <property type="evidence" value="ECO:0007669"/>
    <property type="project" value="TreeGrafter"/>
</dbReference>
<dbReference type="PANTHER" id="PTHR46543">
    <property type="entry name" value="ZINC FINGER CCHC DOMAIN-CONTAINING PROTEIN 7"/>
    <property type="match status" value="1"/>
</dbReference>
<dbReference type="GO" id="GO:0071035">
    <property type="term" value="P:nuclear polyadenylation-dependent rRNA catabolic process"/>
    <property type="evidence" value="ECO:0007669"/>
    <property type="project" value="TreeGrafter"/>
</dbReference>
<dbReference type="GeneTree" id="ENSGT00940000169057"/>
<dbReference type="GO" id="GO:0071038">
    <property type="term" value="P:TRAMP-dependent tRNA surveillance pathway"/>
    <property type="evidence" value="ECO:0007669"/>
    <property type="project" value="TreeGrafter"/>
</dbReference>
<evidence type="ECO:0000256" key="6">
    <source>
        <dbReference type="ARBA" id="ARBA00023242"/>
    </source>
</evidence>
<feature type="domain" description="CCHC-type" evidence="11">
    <location>
        <begin position="25"/>
        <end position="40"/>
    </location>
</feature>
<comment type="subcellular location">
    <subcellularLocation>
        <location evidence="1">Nucleus</location>
    </subcellularLocation>
</comment>
<dbReference type="GO" id="GO:0071036">
    <property type="term" value="P:nuclear polyadenylation-dependent snoRNA catabolic process"/>
    <property type="evidence" value="ECO:0007669"/>
    <property type="project" value="TreeGrafter"/>
</dbReference>
<keyword evidence="13" id="KW-1185">Reference proteome</keyword>
<keyword evidence="3" id="KW-0677">Repeat</keyword>
<evidence type="ECO:0000259" key="11">
    <source>
        <dbReference type="PROSITE" id="PS50158"/>
    </source>
</evidence>
<dbReference type="GO" id="GO:0003723">
    <property type="term" value="F:RNA binding"/>
    <property type="evidence" value="ECO:0007669"/>
    <property type="project" value="TreeGrafter"/>
</dbReference>
<dbReference type="SUPFAM" id="SSF57756">
    <property type="entry name" value="Retrovirus zinc finger-like domains"/>
    <property type="match status" value="2"/>
</dbReference>
<dbReference type="PANTHER" id="PTHR46543:SF1">
    <property type="entry name" value="ZINC FINGER CCHC DOMAIN-CONTAINING PROTEIN 7"/>
    <property type="match status" value="1"/>
</dbReference>
<evidence type="ECO:0000256" key="2">
    <source>
        <dbReference type="ARBA" id="ARBA00022723"/>
    </source>
</evidence>
<dbReference type="Pfam" id="PF00098">
    <property type="entry name" value="zf-CCHC"/>
    <property type="match status" value="1"/>
</dbReference>
<dbReference type="Gene3D" id="4.10.60.10">
    <property type="entry name" value="Zinc finger, CCHC-type"/>
    <property type="match status" value="2"/>
</dbReference>
<accession>A0A9J8B527</accession>
<sequence length="149" mass="17120">AQICNKGVGARRVSNRYYIEKSITCHNCSKSGHLSKNCPRAKKVPCCSLCGLRGHLLRTCPNRHCSNCSLPGHTYDDCLERAYWHKCCRRCGMTGHFCDACPEIWRQYHLTNNLKVVNWQTHRAFSPQRSSRVRRHVTVTHTAKRQGAH</sequence>
<reference evidence="12" key="2">
    <citation type="submission" date="2025-09" db="UniProtKB">
        <authorList>
            <consortium name="Ensembl"/>
        </authorList>
    </citation>
    <scope>IDENTIFICATION</scope>
</reference>
<dbReference type="GO" id="GO:0008270">
    <property type="term" value="F:zinc ion binding"/>
    <property type="evidence" value="ECO:0007669"/>
    <property type="project" value="UniProtKB-KW"/>
</dbReference>
<evidence type="ECO:0000256" key="3">
    <source>
        <dbReference type="ARBA" id="ARBA00022737"/>
    </source>
</evidence>
<evidence type="ECO:0000256" key="8">
    <source>
        <dbReference type="ARBA" id="ARBA00043023"/>
    </source>
</evidence>
<dbReference type="InterPro" id="IPR036875">
    <property type="entry name" value="Znf_CCHC_sf"/>
</dbReference>
<name>A0A9J8B527_CYPCA</name>
<dbReference type="Ensembl" id="ENSCCRT00000197174.1">
    <property type="protein sequence ID" value="ENSCCRP00000148435.1"/>
    <property type="gene ID" value="ENSCCRG00000075970.1"/>
</dbReference>
<dbReference type="GO" id="GO:0071031">
    <property type="term" value="P:nuclear mRNA surveillance of mRNA 3'-end processing"/>
    <property type="evidence" value="ECO:0007669"/>
    <property type="project" value="TreeGrafter"/>
</dbReference>
<evidence type="ECO:0000256" key="4">
    <source>
        <dbReference type="ARBA" id="ARBA00022771"/>
    </source>
</evidence>
<protein>
    <recommendedName>
        <fullName evidence="7">Zinc finger CCHC domain-containing protein 7</fullName>
    </recommendedName>
    <alternativeName>
        <fullName evidence="8">TRAMP-like complex RNA-binding factor ZCCHC7</fullName>
    </alternativeName>
</protein>
<dbReference type="SMART" id="SM00343">
    <property type="entry name" value="ZnF_C2HC"/>
    <property type="match status" value="4"/>
</dbReference>
<evidence type="ECO:0000256" key="5">
    <source>
        <dbReference type="ARBA" id="ARBA00022833"/>
    </source>
</evidence>
<dbReference type="PROSITE" id="PS50158">
    <property type="entry name" value="ZF_CCHC"/>
    <property type="match status" value="2"/>
</dbReference>
<dbReference type="InterPro" id="IPR051644">
    <property type="entry name" value="TRAMP_AT-DNA-binding"/>
</dbReference>
<evidence type="ECO:0000313" key="12">
    <source>
        <dbReference type="Ensembl" id="ENSCCRP00000148435.1"/>
    </source>
</evidence>
<keyword evidence="2" id="KW-0479">Metal-binding</keyword>
<dbReference type="GO" id="GO:0071039">
    <property type="term" value="P:nuclear polyadenylation-dependent CUT catabolic process"/>
    <property type="evidence" value="ECO:0007669"/>
    <property type="project" value="TreeGrafter"/>
</dbReference>
<dbReference type="AlphaFoldDB" id="A0A9J8B527"/>
<feature type="compositionally biased region" description="Basic residues" evidence="10">
    <location>
        <begin position="131"/>
        <end position="149"/>
    </location>
</feature>